<evidence type="ECO:0000256" key="6">
    <source>
        <dbReference type="ARBA" id="ARBA00023146"/>
    </source>
</evidence>
<evidence type="ECO:0000259" key="9">
    <source>
        <dbReference type="Pfam" id="PF19269"/>
    </source>
</evidence>
<dbReference type="InterPro" id="IPR001412">
    <property type="entry name" value="aa-tRNA-synth_I_CS"/>
</dbReference>
<dbReference type="InterPro" id="IPR020751">
    <property type="entry name" value="aa-tRNA-synth_I_codon-bd_sub2"/>
</dbReference>
<dbReference type="InterPro" id="IPR000924">
    <property type="entry name" value="Glu/Gln-tRNA-synth"/>
</dbReference>
<dbReference type="SUPFAM" id="SSF52374">
    <property type="entry name" value="Nucleotidylyl transferase"/>
    <property type="match status" value="1"/>
</dbReference>
<dbReference type="InterPro" id="IPR008925">
    <property type="entry name" value="aa_tRNA-synth_I_cd-bd_sf"/>
</dbReference>
<dbReference type="WBParaSite" id="ASIM_0001689501-mRNA-1">
    <property type="protein sequence ID" value="ASIM_0001689501-mRNA-1"/>
    <property type="gene ID" value="ASIM_0001689501"/>
</dbReference>
<evidence type="ECO:0000259" key="8">
    <source>
        <dbReference type="Pfam" id="PF00749"/>
    </source>
</evidence>
<organism evidence="12">
    <name type="scientific">Anisakis simplex</name>
    <name type="common">Herring worm</name>
    <dbReference type="NCBI Taxonomy" id="6269"/>
    <lineage>
        <taxon>Eukaryota</taxon>
        <taxon>Metazoa</taxon>
        <taxon>Ecdysozoa</taxon>
        <taxon>Nematoda</taxon>
        <taxon>Chromadorea</taxon>
        <taxon>Rhabditida</taxon>
        <taxon>Spirurina</taxon>
        <taxon>Ascaridomorpha</taxon>
        <taxon>Ascaridoidea</taxon>
        <taxon>Anisakidae</taxon>
        <taxon>Anisakis</taxon>
        <taxon>Anisakis simplex complex</taxon>
    </lineage>
</organism>
<evidence type="ECO:0000256" key="1">
    <source>
        <dbReference type="ARBA" id="ARBA00007894"/>
    </source>
</evidence>
<keyword evidence="4 7" id="KW-0067">ATP-binding</keyword>
<evidence type="ECO:0000256" key="5">
    <source>
        <dbReference type="ARBA" id="ARBA00022917"/>
    </source>
</evidence>
<name>A0A0M3K7F4_ANISI</name>
<evidence type="ECO:0000256" key="3">
    <source>
        <dbReference type="ARBA" id="ARBA00022741"/>
    </source>
</evidence>
<dbReference type="Proteomes" id="UP000267096">
    <property type="component" value="Unassembled WGS sequence"/>
</dbReference>
<dbReference type="Gene3D" id="3.40.50.620">
    <property type="entry name" value="HUPs"/>
    <property type="match status" value="1"/>
</dbReference>
<dbReference type="PRINTS" id="PR00987">
    <property type="entry name" value="TRNASYNTHGLU"/>
</dbReference>
<feature type="domain" description="Aminoacyl-tRNA synthetase class I anticodon-binding" evidence="9">
    <location>
        <begin position="386"/>
        <end position="525"/>
    </location>
</feature>
<evidence type="ECO:0000313" key="10">
    <source>
        <dbReference type="EMBL" id="VDK57385.1"/>
    </source>
</evidence>
<evidence type="ECO:0000256" key="4">
    <source>
        <dbReference type="ARBA" id="ARBA00022840"/>
    </source>
</evidence>
<evidence type="ECO:0000313" key="12">
    <source>
        <dbReference type="WBParaSite" id="ASIM_0001689501-mRNA-1"/>
    </source>
</evidence>
<dbReference type="PANTHER" id="PTHR43311">
    <property type="entry name" value="GLUTAMATE--TRNA LIGASE"/>
    <property type="match status" value="1"/>
</dbReference>
<dbReference type="SUPFAM" id="SSF48163">
    <property type="entry name" value="An anticodon-binding domain of class I aminoacyl-tRNA synthetases"/>
    <property type="match status" value="1"/>
</dbReference>
<dbReference type="InterPro" id="IPR049940">
    <property type="entry name" value="GluQ/Sye"/>
</dbReference>
<dbReference type="Pfam" id="PF00749">
    <property type="entry name" value="tRNA-synt_1c"/>
    <property type="match status" value="1"/>
</dbReference>
<comment type="similarity">
    <text evidence="1">Belongs to the class-I aminoacyl-tRNA synthetase family. Glutamate--tRNA ligase type 1 subfamily.</text>
</comment>
<reference evidence="12" key="1">
    <citation type="submission" date="2017-02" db="UniProtKB">
        <authorList>
            <consortium name="WormBaseParasite"/>
        </authorList>
    </citation>
    <scope>IDENTIFICATION</scope>
</reference>
<dbReference type="PANTHER" id="PTHR43311:SF2">
    <property type="entry name" value="GLUTAMATE--TRNA LIGASE, MITOCHONDRIAL-RELATED"/>
    <property type="match status" value="1"/>
</dbReference>
<dbReference type="GO" id="GO:0004818">
    <property type="term" value="F:glutamate-tRNA ligase activity"/>
    <property type="evidence" value="ECO:0007669"/>
    <property type="project" value="TreeGrafter"/>
</dbReference>
<dbReference type="GO" id="GO:0000049">
    <property type="term" value="F:tRNA binding"/>
    <property type="evidence" value="ECO:0007669"/>
    <property type="project" value="InterPro"/>
</dbReference>
<accession>A0A0M3K7F4</accession>
<dbReference type="InterPro" id="IPR045462">
    <property type="entry name" value="aa-tRNA-synth_I_cd-bd"/>
</dbReference>
<feature type="domain" description="Glutamyl/glutaminyl-tRNA synthetase class Ib catalytic" evidence="8">
    <location>
        <begin position="27"/>
        <end position="193"/>
    </location>
</feature>
<dbReference type="Gene3D" id="1.10.1160.10">
    <property type="entry name" value="Glutamyl-trna Synthetase, Domain 2"/>
    <property type="match status" value="1"/>
</dbReference>
<dbReference type="GO" id="GO:0005739">
    <property type="term" value="C:mitochondrion"/>
    <property type="evidence" value="ECO:0007669"/>
    <property type="project" value="TreeGrafter"/>
</dbReference>
<dbReference type="GO" id="GO:0006424">
    <property type="term" value="P:glutamyl-tRNA aminoacylation"/>
    <property type="evidence" value="ECO:0007669"/>
    <property type="project" value="TreeGrafter"/>
</dbReference>
<dbReference type="EMBL" id="UYRR01032969">
    <property type="protein sequence ID" value="VDK57385.1"/>
    <property type="molecule type" value="Genomic_DNA"/>
</dbReference>
<dbReference type="Gene3D" id="1.10.10.350">
    <property type="match status" value="1"/>
</dbReference>
<protein>
    <submittedName>
        <fullName evidence="12">Probable glutamate--tRNA ligase, mitochondrial (inferred by orthology to a human protein)</fullName>
    </submittedName>
</protein>
<gene>
    <name evidence="10" type="ORF">ASIM_LOCUS16302</name>
</gene>
<dbReference type="OrthoDB" id="428822at2759"/>
<keyword evidence="5 7" id="KW-0648">Protein biosynthesis</keyword>
<dbReference type="InterPro" id="IPR020061">
    <property type="entry name" value="Glu_tRNA_lig_a-bdl"/>
</dbReference>
<keyword evidence="2 7" id="KW-0436">Ligase</keyword>
<evidence type="ECO:0000256" key="2">
    <source>
        <dbReference type="ARBA" id="ARBA00022598"/>
    </source>
</evidence>
<dbReference type="GO" id="GO:0005524">
    <property type="term" value="F:ATP binding"/>
    <property type="evidence" value="ECO:0007669"/>
    <property type="project" value="UniProtKB-KW"/>
</dbReference>
<dbReference type="AlphaFoldDB" id="A0A0M3K7F4"/>
<evidence type="ECO:0000256" key="7">
    <source>
        <dbReference type="RuleBase" id="RU363037"/>
    </source>
</evidence>
<dbReference type="InterPro" id="IPR014729">
    <property type="entry name" value="Rossmann-like_a/b/a_fold"/>
</dbReference>
<sequence>MRLRSINVYRLEFIRSECTQTSLKYGVRVRFAPSPTGKMHLGGLRTALYNFLFSRSHKGKFILRIEDTDQKRAVAGVSQQVSFVFDSHFIEKTLDYYGLKRDEGPCEGGPFGPYVQSSRLKLYQEAAERLVDSGHAYRCFCTKERLEMLRREALKRRETPGYDNHCRSLSNEEIKARMHDNLPFVIRFKLKSEPITFHTLLKLELISNLRAFEWNQPKWIHLPLITRDGSKKLSKRDHIQTKSYPGLGSVKIPVRGGKFCSKSSGVPLSLILPSLSPATIRLISNYLGLSTVIYFYDQLLQDSFVEFYHEHEGYLPLAVINFLLRNGSGIRNFNVNHLYTIDELIENFDVNTIGRRNFMMDRQSLDQYGRLAFESADFDGLIEDELIKYVKKHFGCDEGLNELINDTKYLKKVIAFLRSNEETFSHISQLSSNQFKFLFSYPSDSKKIIDEFDRNLAIAIINSVRNCDDRNLDALKRLAKENDMKYPKLLHLVRLALINNPHGPPILELFDFFGEQQCNERFDRMLGMLNNTAK</sequence>
<dbReference type="PROSITE" id="PS00178">
    <property type="entry name" value="AA_TRNA_LIGASE_I"/>
    <property type="match status" value="1"/>
</dbReference>
<proteinExistence type="inferred from homology"/>
<reference evidence="10 11" key="2">
    <citation type="submission" date="2018-11" db="EMBL/GenBank/DDBJ databases">
        <authorList>
            <consortium name="Pathogen Informatics"/>
        </authorList>
    </citation>
    <scope>NUCLEOTIDE SEQUENCE [LARGE SCALE GENOMIC DNA]</scope>
</reference>
<evidence type="ECO:0000313" key="11">
    <source>
        <dbReference type="Proteomes" id="UP000267096"/>
    </source>
</evidence>
<keyword evidence="11" id="KW-1185">Reference proteome</keyword>
<dbReference type="InterPro" id="IPR020058">
    <property type="entry name" value="Glu/Gln-tRNA-synth_Ib_cat-dom"/>
</dbReference>
<dbReference type="Pfam" id="PF19269">
    <property type="entry name" value="Anticodon_2"/>
    <property type="match status" value="1"/>
</dbReference>
<keyword evidence="6 7" id="KW-0030">Aminoacyl-tRNA synthetase</keyword>
<keyword evidence="3 7" id="KW-0547">Nucleotide-binding</keyword>